<comment type="caution">
    <text evidence="15">The sequence shown here is derived from an EMBL/GenBank/DDBJ whole genome shotgun (WGS) entry which is preliminary data.</text>
</comment>
<dbReference type="InterPro" id="IPR006085">
    <property type="entry name" value="XPG_DNA_repair_N"/>
</dbReference>
<evidence type="ECO:0000256" key="3">
    <source>
        <dbReference type="ARBA" id="ARBA00022723"/>
    </source>
</evidence>
<dbReference type="KEGG" id="ota:OT_ostta16g01750"/>
<reference evidence="16" key="1">
    <citation type="journal article" date="2006" name="Proc. Natl. Acad. Sci. U.S.A.">
        <title>Genome analysis of the smallest free-living eukaryote Ostreococcus tauri unveils many unique features.</title>
        <authorList>
            <person name="Derelle E."/>
            <person name="Ferraz C."/>
            <person name="Rombauts S."/>
            <person name="Rouze P."/>
            <person name="Worden A.Z."/>
            <person name="Robbens S."/>
            <person name="Partensky F."/>
            <person name="Degroeve S."/>
            <person name="Echeynie S."/>
            <person name="Cooke R."/>
            <person name="Saeys Y."/>
            <person name="Wuyts J."/>
            <person name="Jabbari K."/>
            <person name="Bowler C."/>
            <person name="Panaud O."/>
            <person name="Piegu B."/>
            <person name="Ball S.G."/>
            <person name="Ral J.-P."/>
            <person name="Bouget F.-Y."/>
            <person name="Piganeau G."/>
            <person name="De Baets B."/>
            <person name="Picard A."/>
            <person name="Delseny M."/>
            <person name="Demaille J."/>
            <person name="Van de Peer Y."/>
            <person name="Moreau H."/>
        </authorList>
    </citation>
    <scope>NUCLEOTIDE SEQUENCE [LARGE SCALE GENOMIC DNA]</scope>
    <source>
        <strain evidence="16">OTTH 0595 / CCAP 157/2 / RCC745</strain>
    </source>
</reference>
<feature type="region of interest" description="Disordered" evidence="12">
    <location>
        <begin position="221"/>
        <end position="242"/>
    </location>
</feature>
<keyword evidence="16" id="KW-1185">Reference proteome</keyword>
<evidence type="ECO:0000256" key="6">
    <source>
        <dbReference type="ARBA" id="ARBA00022801"/>
    </source>
</evidence>
<evidence type="ECO:0000256" key="7">
    <source>
        <dbReference type="ARBA" id="ARBA00022839"/>
    </source>
</evidence>
<dbReference type="GO" id="GO:0003677">
    <property type="term" value="F:DNA binding"/>
    <property type="evidence" value="ECO:0007669"/>
    <property type="project" value="UniProtKB-KW"/>
</dbReference>
<dbReference type="FunCoup" id="A0A096P8M7">
    <property type="interactions" value="99"/>
</dbReference>
<keyword evidence="2" id="KW-0540">Nuclease</keyword>
<dbReference type="SUPFAM" id="SSF47807">
    <property type="entry name" value="5' to 3' exonuclease, C-terminal subdomain"/>
    <property type="match status" value="1"/>
</dbReference>
<dbReference type="GO" id="GO:0005634">
    <property type="term" value="C:nucleus"/>
    <property type="evidence" value="ECO:0007669"/>
    <property type="project" value="UniProtKB-SubCell"/>
</dbReference>
<feature type="compositionally biased region" description="Basic and acidic residues" evidence="12">
    <location>
        <begin position="95"/>
        <end position="119"/>
    </location>
</feature>
<feature type="domain" description="XPG N-terminal" evidence="14">
    <location>
        <begin position="1"/>
        <end position="108"/>
    </location>
</feature>
<reference evidence="15 16" key="2">
    <citation type="journal article" date="2014" name="BMC Genomics">
        <title>An improved genome of the model marine alga Ostreococcus tauri unfolds by assessing Illumina de novo assemblies.</title>
        <authorList>
            <person name="Blanc-Mathieu R."/>
            <person name="Verhelst B."/>
            <person name="Derelle E."/>
            <person name="Rombauts S."/>
            <person name="Bouget F.Y."/>
            <person name="Carre I."/>
            <person name="Chateau A."/>
            <person name="Eyre-Walker A."/>
            <person name="Grimsley N."/>
            <person name="Moreau H."/>
            <person name="Piegu B."/>
            <person name="Rivals E."/>
            <person name="Schackwitz W."/>
            <person name="Van de Peer Y."/>
            <person name="Piganeau G."/>
        </authorList>
    </citation>
    <scope>NUCLEOTIDE SEQUENCE [LARGE SCALE GENOMIC DNA]</scope>
    <source>
        <strain evidence="16">OTTH 0595 / CCAP 157/2 / RCC745</strain>
    </source>
</reference>
<evidence type="ECO:0000256" key="4">
    <source>
        <dbReference type="ARBA" id="ARBA00022759"/>
    </source>
</evidence>
<evidence type="ECO:0000256" key="1">
    <source>
        <dbReference type="ARBA" id="ARBA00004123"/>
    </source>
</evidence>
<evidence type="ECO:0000256" key="9">
    <source>
        <dbReference type="ARBA" id="ARBA00023125"/>
    </source>
</evidence>
<dbReference type="GO" id="GO:0004527">
    <property type="term" value="F:exonuclease activity"/>
    <property type="evidence" value="ECO:0007669"/>
    <property type="project" value="UniProtKB-KW"/>
</dbReference>
<dbReference type="InterPro" id="IPR036279">
    <property type="entry name" value="5-3_exonuclease_C_sf"/>
</dbReference>
<dbReference type="SMART" id="SM00484">
    <property type="entry name" value="XPGI"/>
    <property type="match status" value="1"/>
</dbReference>
<evidence type="ECO:0000259" key="14">
    <source>
        <dbReference type="SMART" id="SM00485"/>
    </source>
</evidence>
<evidence type="ECO:0000256" key="10">
    <source>
        <dbReference type="ARBA" id="ARBA00023204"/>
    </source>
</evidence>
<evidence type="ECO:0000256" key="8">
    <source>
        <dbReference type="ARBA" id="ARBA00022842"/>
    </source>
</evidence>
<dbReference type="Gene3D" id="1.10.150.20">
    <property type="entry name" value="5' to 3' exonuclease, C-terminal subdomain"/>
    <property type="match status" value="1"/>
</dbReference>
<keyword evidence="10" id="KW-0234">DNA repair</keyword>
<dbReference type="SMART" id="SM00485">
    <property type="entry name" value="XPGN"/>
    <property type="match status" value="1"/>
</dbReference>
<evidence type="ECO:0000256" key="5">
    <source>
        <dbReference type="ARBA" id="ARBA00022763"/>
    </source>
</evidence>
<sequence length="514" mass="56802">MGIKGLPTVLDAHAARVSLASCVEDGANARAAVDAYSWLHKGAFACARELALGIAPWGGRESPYVRYCTHRARMLRHHGIEPVMVFDGDALPAKRREEGERRRRRREALERGRRAEAAGDGRGATTHFAGATDVTPEMARELIVALKRENFEYVVAPYEADAQIAHLARTPKERGGVDMVFTEDSDLVAYGCPKVMFKLEKSGDARQFRLEDMLAGRLPAATDENENENAENAATTTATNGTKKRSNGNVLNFQGWGYDLFLDLCVFSGCDFLSNIPGLGIKKMFKLLDKHRDAQAVFTALRADPKINDIIPNGYEEDWRKARMIFKHAVVYDRNSHTLVNLSPLPDEAVFDDLDFLGPKFDDGQAKRIADGELNPISREKFEKTPPPKARTRTIEPVKFGGKRKQASGGNAAERSFMMNFFTKAAKKVLSPMKKSPAKLPTLDSDDDDDLASVVLACEASKRNASIEIDLLESDDDGCLPGTKNAPPAPFARIVPSERPSLLKQLFSPKRRLN</sequence>
<keyword evidence="11" id="KW-0539">Nucleus</keyword>
<dbReference type="GO" id="GO:0006281">
    <property type="term" value="P:DNA repair"/>
    <property type="evidence" value="ECO:0007669"/>
    <property type="project" value="UniProtKB-KW"/>
</dbReference>
<evidence type="ECO:0000256" key="12">
    <source>
        <dbReference type="SAM" id="MobiDB-lite"/>
    </source>
</evidence>
<keyword evidence="6" id="KW-0378">Hydrolase</keyword>
<evidence type="ECO:0000256" key="11">
    <source>
        <dbReference type="ARBA" id="ARBA00023242"/>
    </source>
</evidence>
<keyword evidence="3" id="KW-0479">Metal-binding</keyword>
<proteinExistence type="predicted"/>
<dbReference type="InterPro" id="IPR006086">
    <property type="entry name" value="XPG-I_dom"/>
</dbReference>
<comment type="subcellular location">
    <subcellularLocation>
        <location evidence="1">Nucleus</location>
    </subcellularLocation>
</comment>
<dbReference type="AlphaFoldDB" id="A0A096P8M7"/>
<feature type="compositionally biased region" description="Low complexity" evidence="12">
    <location>
        <begin position="230"/>
        <end position="240"/>
    </location>
</feature>
<evidence type="ECO:0000256" key="2">
    <source>
        <dbReference type="ARBA" id="ARBA00022722"/>
    </source>
</evidence>
<keyword evidence="4" id="KW-0255">Endonuclease</keyword>
<accession>A0A096P8M7</accession>
<keyword evidence="8" id="KW-0460">Magnesium</keyword>
<dbReference type="Pfam" id="PF00752">
    <property type="entry name" value="XPG_N"/>
    <property type="match status" value="1"/>
</dbReference>
<dbReference type="SUPFAM" id="SSF88723">
    <property type="entry name" value="PIN domain-like"/>
    <property type="match status" value="1"/>
</dbReference>
<keyword evidence="5" id="KW-0227">DNA damage</keyword>
<dbReference type="InterPro" id="IPR044752">
    <property type="entry name" value="PIN-like_EXO1"/>
</dbReference>
<dbReference type="PRINTS" id="PR00853">
    <property type="entry name" value="XPGRADSUPER"/>
</dbReference>
<keyword evidence="7 15" id="KW-0269">Exonuclease</keyword>
<evidence type="ECO:0000313" key="16">
    <source>
        <dbReference type="Proteomes" id="UP000009170"/>
    </source>
</evidence>
<dbReference type="PANTHER" id="PTHR11081">
    <property type="entry name" value="FLAP ENDONUCLEASE FAMILY MEMBER"/>
    <property type="match status" value="1"/>
</dbReference>
<dbReference type="CDD" id="cd09857">
    <property type="entry name" value="PIN_EXO1"/>
    <property type="match status" value="1"/>
</dbReference>
<dbReference type="FunFam" id="3.40.50.1010:FF:000111">
    <property type="entry name" value="Exonuclease 1"/>
    <property type="match status" value="1"/>
</dbReference>
<name>A0A096P8M7_OSTTA</name>
<feature type="region of interest" description="Disordered" evidence="12">
    <location>
        <begin position="95"/>
        <end position="131"/>
    </location>
</feature>
<dbReference type="RefSeq" id="XP_003083634.2">
    <property type="nucleotide sequence ID" value="XM_003083586.2"/>
</dbReference>
<dbReference type="PANTHER" id="PTHR11081:SF9">
    <property type="entry name" value="FLAP ENDONUCLEASE 1"/>
    <property type="match status" value="1"/>
</dbReference>
<dbReference type="CDD" id="cd09901">
    <property type="entry name" value="H3TH_FEN1-like"/>
    <property type="match status" value="1"/>
</dbReference>
<dbReference type="InterPro" id="IPR029060">
    <property type="entry name" value="PIN-like_dom_sf"/>
</dbReference>
<dbReference type="InParanoid" id="A0A096P8M7"/>
<gene>
    <name evidence="15" type="ORF">OT_ostta16g01750</name>
</gene>
<dbReference type="GO" id="GO:0046872">
    <property type="term" value="F:metal ion binding"/>
    <property type="evidence" value="ECO:0007669"/>
    <property type="project" value="UniProtKB-KW"/>
</dbReference>
<organism evidence="15 16">
    <name type="scientific">Ostreococcus tauri</name>
    <name type="common">Marine green alga</name>
    <dbReference type="NCBI Taxonomy" id="70448"/>
    <lineage>
        <taxon>Eukaryota</taxon>
        <taxon>Viridiplantae</taxon>
        <taxon>Chlorophyta</taxon>
        <taxon>Mamiellophyceae</taxon>
        <taxon>Mamiellales</taxon>
        <taxon>Bathycoccaceae</taxon>
        <taxon>Ostreococcus</taxon>
    </lineage>
</organism>
<evidence type="ECO:0000259" key="13">
    <source>
        <dbReference type="SMART" id="SM00484"/>
    </source>
</evidence>
<dbReference type="Gene3D" id="3.40.50.1010">
    <property type="entry name" value="5'-nuclease"/>
    <property type="match status" value="1"/>
</dbReference>
<feature type="region of interest" description="Disordered" evidence="12">
    <location>
        <begin position="474"/>
        <end position="495"/>
    </location>
</feature>
<protein>
    <submittedName>
        <fullName evidence="15">5'-3' exonuclease, C-terminal domain</fullName>
    </submittedName>
</protein>
<keyword evidence="9" id="KW-0238">DNA-binding</keyword>
<dbReference type="Proteomes" id="UP000009170">
    <property type="component" value="Unassembled WGS sequence"/>
</dbReference>
<dbReference type="OrthoDB" id="26491at2759"/>
<dbReference type="Pfam" id="PF00867">
    <property type="entry name" value="XPG_I"/>
    <property type="match status" value="1"/>
</dbReference>
<dbReference type="GO" id="GO:0017108">
    <property type="term" value="F:5'-flap endonuclease activity"/>
    <property type="evidence" value="ECO:0007669"/>
    <property type="project" value="TreeGrafter"/>
</dbReference>
<dbReference type="GeneID" id="9831073"/>
<dbReference type="STRING" id="70448.A0A096P8M7"/>
<dbReference type="EMBL" id="CAID01000016">
    <property type="protein sequence ID" value="CEG00382.1"/>
    <property type="molecule type" value="Genomic_DNA"/>
</dbReference>
<evidence type="ECO:0000313" key="15">
    <source>
        <dbReference type="EMBL" id="CEG00382.1"/>
    </source>
</evidence>
<dbReference type="InterPro" id="IPR006084">
    <property type="entry name" value="XPG/Rad2"/>
</dbReference>
<feature type="domain" description="XPG-I" evidence="13">
    <location>
        <begin position="147"/>
        <end position="220"/>
    </location>
</feature>